<comment type="caution">
    <text evidence="4">The sequence shown here is derived from an EMBL/GenBank/DDBJ whole genome shotgun (WGS) entry which is preliminary data.</text>
</comment>
<dbReference type="PANTHER" id="PTHR46018">
    <property type="entry name" value="ZINC PHOSPHODIESTERASE ELAC PROTEIN 1"/>
    <property type="match status" value="1"/>
</dbReference>
<dbReference type="SUPFAM" id="SSF56281">
    <property type="entry name" value="Metallo-hydrolase/oxidoreductase"/>
    <property type="match status" value="1"/>
</dbReference>
<evidence type="ECO:0000313" key="5">
    <source>
        <dbReference type="Proteomes" id="UP000559182"/>
    </source>
</evidence>
<accession>A0A839N3U3</accession>
<keyword evidence="2" id="KW-0378">Hydrolase</keyword>
<dbReference type="GO" id="GO:0042781">
    <property type="term" value="F:3'-tRNA processing endoribonuclease activity"/>
    <property type="evidence" value="ECO:0007669"/>
    <property type="project" value="TreeGrafter"/>
</dbReference>
<dbReference type="InterPro" id="IPR044094">
    <property type="entry name" value="AtsA-like_MBL-fold"/>
</dbReference>
<keyword evidence="5" id="KW-1185">Reference proteome</keyword>
<dbReference type="PANTHER" id="PTHR46018:SF2">
    <property type="entry name" value="ZINC PHOSPHODIESTERASE ELAC PROTEIN 1"/>
    <property type="match status" value="1"/>
</dbReference>
<keyword evidence="1" id="KW-0255">Endonuclease</keyword>
<dbReference type="Gene3D" id="3.60.15.10">
    <property type="entry name" value="Ribonuclease Z/Hydroxyacylglutathione hydrolase-like"/>
    <property type="match status" value="1"/>
</dbReference>
<evidence type="ECO:0000259" key="3">
    <source>
        <dbReference type="Pfam" id="PF00753"/>
    </source>
</evidence>
<evidence type="ECO:0000256" key="1">
    <source>
        <dbReference type="ARBA" id="ARBA00022759"/>
    </source>
</evidence>
<dbReference type="InterPro" id="IPR001279">
    <property type="entry name" value="Metallo-B-lactamas"/>
</dbReference>
<dbReference type="RefSeq" id="WP_183318885.1">
    <property type="nucleotide sequence ID" value="NZ_JACHVQ010000001.1"/>
</dbReference>
<dbReference type="Proteomes" id="UP000559182">
    <property type="component" value="Unassembled WGS sequence"/>
</dbReference>
<dbReference type="EMBL" id="JACHVQ010000001">
    <property type="protein sequence ID" value="MBB2890633.1"/>
    <property type="molecule type" value="Genomic_DNA"/>
</dbReference>
<gene>
    <name evidence="4" type="ORF">FHU39_000617</name>
</gene>
<sequence length="339" mass="35678">MPSAERAGTTLVLLGTGGGPLSAGARYVPGRSGPASLVTVGKRTFLVDAGPGTVRRLGQAGVSVDRLAGVFVTHAHSDHIADLFAMFLLSNPGGTMGEFTTPVPIFGPGPSEELPTTYDGKRVPIINRERPAPGIAEFLELQQQAFRYDINVRNVEQSPTAVDYPALFDVREIRVPPACRASPTNPAPRMSPFVVLDDEEVTVSATLVAHAPVFPSFAFRFDTPGGSVTFSGDTGESANLVELARGTDLLVHEVVDVDHYARTSGGSASVIDFMRRSHTTPEGVGRVAASGARSVVLSHLLPGDPGEVTPEQWCARVASEYDGPVSVGEDLATYEVGTA</sequence>
<dbReference type="Pfam" id="PF00753">
    <property type="entry name" value="Lactamase_B"/>
    <property type="match status" value="1"/>
</dbReference>
<dbReference type="CDD" id="cd07719">
    <property type="entry name" value="arylsulfatase_AtsA-like_MBL-fold"/>
    <property type="match status" value="1"/>
</dbReference>
<reference evidence="4 5" key="1">
    <citation type="submission" date="2020-08" db="EMBL/GenBank/DDBJ databases">
        <title>Sequencing the genomes of 1000 actinobacteria strains.</title>
        <authorList>
            <person name="Klenk H.-P."/>
        </authorList>
    </citation>
    <scope>NUCLEOTIDE SEQUENCE [LARGE SCALE GENOMIC DNA]</scope>
    <source>
        <strain evidence="4 5">DSM 105369</strain>
    </source>
</reference>
<feature type="domain" description="Metallo-beta-lactamase" evidence="3">
    <location>
        <begin position="30"/>
        <end position="85"/>
    </location>
</feature>
<evidence type="ECO:0000256" key="2">
    <source>
        <dbReference type="ARBA" id="ARBA00022801"/>
    </source>
</evidence>
<evidence type="ECO:0000313" key="4">
    <source>
        <dbReference type="EMBL" id="MBB2890633.1"/>
    </source>
</evidence>
<dbReference type="InterPro" id="IPR036866">
    <property type="entry name" value="RibonucZ/Hydroxyglut_hydro"/>
</dbReference>
<protein>
    <submittedName>
        <fullName evidence="4">Ribonuclease BN (tRNA processing enzyme)</fullName>
    </submittedName>
</protein>
<organism evidence="4 5">
    <name type="scientific">Flexivirga oryzae</name>
    <dbReference type="NCBI Taxonomy" id="1794944"/>
    <lineage>
        <taxon>Bacteria</taxon>
        <taxon>Bacillati</taxon>
        <taxon>Actinomycetota</taxon>
        <taxon>Actinomycetes</taxon>
        <taxon>Micrococcales</taxon>
        <taxon>Dermacoccaceae</taxon>
        <taxon>Flexivirga</taxon>
    </lineage>
</organism>
<keyword evidence="1" id="KW-0540">Nuclease</keyword>
<proteinExistence type="predicted"/>
<name>A0A839N3U3_9MICO</name>
<dbReference type="AlphaFoldDB" id="A0A839N3U3"/>